<keyword evidence="2" id="KW-1185">Reference proteome</keyword>
<gene>
    <name evidence="1" type="ORF">EX30DRAFT_345625</name>
</gene>
<dbReference type="AlphaFoldDB" id="A0A4S2N6P7"/>
<dbReference type="EMBL" id="ML220112">
    <property type="protein sequence ID" value="TGZ85002.1"/>
    <property type="molecule type" value="Genomic_DNA"/>
</dbReference>
<organism evidence="1 2">
    <name type="scientific">Ascodesmis nigricans</name>
    <dbReference type="NCBI Taxonomy" id="341454"/>
    <lineage>
        <taxon>Eukaryota</taxon>
        <taxon>Fungi</taxon>
        <taxon>Dikarya</taxon>
        <taxon>Ascomycota</taxon>
        <taxon>Pezizomycotina</taxon>
        <taxon>Pezizomycetes</taxon>
        <taxon>Pezizales</taxon>
        <taxon>Ascodesmidaceae</taxon>
        <taxon>Ascodesmis</taxon>
    </lineage>
</organism>
<protein>
    <submittedName>
        <fullName evidence="1">Uncharacterized protein</fullName>
    </submittedName>
</protein>
<name>A0A4S2N6P7_9PEZI</name>
<sequence length="138" mass="16043">MTFWRTSLFKIYGIRFRPLTLARNQLPSHQFAGYKMKGRLLHTTPVFRSGQSPVDKIIDEIAEQYAIAKDEFEIAYEETEKNTVYAAEDREVAREELKKLVDMYDAAVEGEGGEEVKKRVGQRVREIKNAVERLKDED</sequence>
<proteinExistence type="predicted"/>
<evidence type="ECO:0000313" key="1">
    <source>
        <dbReference type="EMBL" id="TGZ85002.1"/>
    </source>
</evidence>
<reference evidence="1 2" key="1">
    <citation type="submission" date="2019-04" db="EMBL/GenBank/DDBJ databases">
        <title>Comparative genomics and transcriptomics to analyze fruiting body development in filamentous ascomycetes.</title>
        <authorList>
            <consortium name="DOE Joint Genome Institute"/>
            <person name="Lutkenhaus R."/>
            <person name="Traeger S."/>
            <person name="Breuer J."/>
            <person name="Kuo A."/>
            <person name="Lipzen A."/>
            <person name="Pangilinan J."/>
            <person name="Dilworth D."/>
            <person name="Sandor L."/>
            <person name="Poggeler S."/>
            <person name="Barry K."/>
            <person name="Grigoriev I.V."/>
            <person name="Nowrousian M."/>
        </authorList>
    </citation>
    <scope>NUCLEOTIDE SEQUENCE [LARGE SCALE GENOMIC DNA]</scope>
    <source>
        <strain evidence="1 2">CBS 389.68</strain>
    </source>
</reference>
<dbReference type="Proteomes" id="UP000298138">
    <property type="component" value="Unassembled WGS sequence"/>
</dbReference>
<dbReference type="OrthoDB" id="273230at2759"/>
<accession>A0A4S2N6P7</accession>
<dbReference type="InParanoid" id="A0A4S2N6P7"/>
<evidence type="ECO:0000313" key="2">
    <source>
        <dbReference type="Proteomes" id="UP000298138"/>
    </source>
</evidence>